<dbReference type="Pfam" id="PF08937">
    <property type="entry name" value="ThsB_TIR"/>
    <property type="match status" value="1"/>
</dbReference>
<dbReference type="Proteomes" id="UP001553161">
    <property type="component" value="Unassembled WGS sequence"/>
</dbReference>
<proteinExistence type="predicted"/>
<accession>A0ABV3L9Y0</accession>
<keyword evidence="3" id="KW-1185">Reference proteome</keyword>
<comment type="caution">
    <text evidence="2">The sequence shown here is derived from an EMBL/GenBank/DDBJ whole genome shotgun (WGS) entry which is preliminary data.</text>
</comment>
<gene>
    <name evidence="2" type="ORF">AB0T83_13815</name>
</gene>
<reference evidence="2 3" key="1">
    <citation type="submission" date="2024-07" db="EMBL/GenBank/DDBJ databases">
        <authorList>
            <person name="Kang M."/>
        </authorList>
    </citation>
    <scope>NUCLEOTIDE SEQUENCE [LARGE SCALE GENOMIC DNA]</scope>
    <source>
        <strain evidence="2 3">DFM31</strain>
    </source>
</reference>
<organism evidence="2 3">
    <name type="scientific">Meridianimarinicoccus marinus</name>
    <dbReference type="NCBI Taxonomy" id="3231483"/>
    <lineage>
        <taxon>Bacteria</taxon>
        <taxon>Pseudomonadati</taxon>
        <taxon>Pseudomonadota</taxon>
        <taxon>Alphaproteobacteria</taxon>
        <taxon>Rhodobacterales</taxon>
        <taxon>Paracoccaceae</taxon>
        <taxon>Meridianimarinicoccus</taxon>
    </lineage>
</organism>
<name>A0ABV3L9Y0_9RHOB</name>
<dbReference type="InterPro" id="IPR015032">
    <property type="entry name" value="ThsB__TIR-like_domain"/>
</dbReference>
<feature type="domain" description="Thoeris protein ThsB TIR-like" evidence="1">
    <location>
        <begin position="5"/>
        <end position="106"/>
    </location>
</feature>
<evidence type="ECO:0000313" key="2">
    <source>
        <dbReference type="EMBL" id="MEV8467852.1"/>
    </source>
</evidence>
<dbReference type="RefSeq" id="WP_366193743.1">
    <property type="nucleotide sequence ID" value="NZ_JBFBVU010000018.1"/>
</dbReference>
<protein>
    <submittedName>
        <fullName evidence="2">TIR domain-containing protein</fullName>
    </submittedName>
</protein>
<dbReference type="EMBL" id="JBFBVU010000018">
    <property type="protein sequence ID" value="MEV8467852.1"/>
    <property type="molecule type" value="Genomic_DNA"/>
</dbReference>
<evidence type="ECO:0000313" key="3">
    <source>
        <dbReference type="Proteomes" id="UP001553161"/>
    </source>
</evidence>
<evidence type="ECO:0000259" key="1">
    <source>
        <dbReference type="Pfam" id="PF08937"/>
    </source>
</evidence>
<sequence>MTKAFISYHHENDQDYKHHLSNLARQFGAFQDGSLPVTGIPDDNRSSQSIRRQIRDEFLSDSEVTILLCGGETRGRKHVDWELKSSMINGRVNRKSGILVINLPGVANGWTAALPNEKKALYGHHGGAWTTFNQRTQFEQKYPLMPDRIVDNLMKPDVAISVVQWERIANDPDTLRWLVDSTAAAGRSNEYDLSRQMRRNNSARVQPTLADLLATQSPSNALELGSAPGNALTDYLERSPSDAGLQPRNALLDALNARRGW</sequence>